<gene>
    <name evidence="1" type="ORF">SAMN05421736_11424</name>
</gene>
<sequence>MLQKKKFLFTILAVVVVLLVWVGYSVNQPPKWTGATEDGQWRAEYDYTTKGDPRDDWLGNVYWQGEGEVSLIEVEFTKNGELFHKAEYYGEAILSKKHNSQLFFHTFEAMFSDKNDRLQLTIRWEDDAGAYEDKIDLTPKNHYFFIPVFLR</sequence>
<dbReference type="AlphaFoldDB" id="A0A1H3TEG8"/>
<reference evidence="2" key="1">
    <citation type="submission" date="2016-10" db="EMBL/GenBank/DDBJ databases">
        <authorList>
            <person name="Varghese N."/>
            <person name="Submissions S."/>
        </authorList>
    </citation>
    <scope>NUCLEOTIDE SEQUENCE [LARGE SCALE GENOMIC DNA]</scope>
    <source>
        <strain evidence="2">SP</strain>
    </source>
</reference>
<proteinExistence type="predicted"/>
<dbReference type="Proteomes" id="UP000198935">
    <property type="component" value="Unassembled WGS sequence"/>
</dbReference>
<evidence type="ECO:0000313" key="1">
    <source>
        <dbReference type="EMBL" id="SDZ48075.1"/>
    </source>
</evidence>
<dbReference type="OrthoDB" id="2921306at2"/>
<dbReference type="EMBL" id="FNPI01000014">
    <property type="protein sequence ID" value="SDZ48075.1"/>
    <property type="molecule type" value="Genomic_DNA"/>
</dbReference>
<keyword evidence="2" id="KW-1185">Reference proteome</keyword>
<accession>A0A1H3TEG8</accession>
<dbReference type="STRING" id="1503961.SAMN05421736_11424"/>
<name>A0A1H3TEG8_9BACI</name>
<organism evidence="1 2">
    <name type="scientific">Evansella caseinilytica</name>
    <dbReference type="NCBI Taxonomy" id="1503961"/>
    <lineage>
        <taxon>Bacteria</taxon>
        <taxon>Bacillati</taxon>
        <taxon>Bacillota</taxon>
        <taxon>Bacilli</taxon>
        <taxon>Bacillales</taxon>
        <taxon>Bacillaceae</taxon>
        <taxon>Evansella</taxon>
    </lineage>
</organism>
<protein>
    <submittedName>
        <fullName evidence="1">Uncharacterized protein</fullName>
    </submittedName>
</protein>
<evidence type="ECO:0000313" key="2">
    <source>
        <dbReference type="Proteomes" id="UP000198935"/>
    </source>
</evidence>